<dbReference type="OrthoDB" id="6415292at2"/>
<reference evidence="2 3" key="1">
    <citation type="journal article" date="2013" name="Genome Announc.">
        <title>Draft genome sequence of Serratia sp. strain ATCC 39006, a model bacterium for analysis of the biosynthesis and regulation of prodigiosin, a carbapenem, and gas vesicles.</title>
        <authorList>
            <person name="Fineran P.C."/>
            <person name="Iglesias Cans M.C."/>
            <person name="Ramsay J.P."/>
            <person name="Wilf N.M."/>
            <person name="Cossyleon D."/>
            <person name="McNeil M.B."/>
            <person name="Williamson N.R."/>
            <person name="Monson R.E."/>
            <person name="Becher S.A."/>
            <person name="Stanton J.A."/>
            <person name="Brugger K."/>
            <person name="Brown S.D."/>
            <person name="Salmond G.P."/>
        </authorList>
    </citation>
    <scope>NUCLEOTIDE SEQUENCE [LARGE SCALE GENOMIC DNA]</scope>
    <source>
        <strain evidence="2">ATCC 39006</strain>
        <strain evidence="3">ATCC 39006 / SC 11482</strain>
    </source>
</reference>
<gene>
    <name evidence="1" type="ORF">CWC46_22250</name>
    <name evidence="2" type="ORF">Ser39006_022240</name>
</gene>
<reference evidence="2" key="2">
    <citation type="submission" date="2013-09" db="EMBL/GenBank/DDBJ databases">
        <authorList>
            <person name="Wang G."/>
            <person name="Yang Y."/>
            <person name="Su Y."/>
        </authorList>
    </citation>
    <scope>NUCLEOTIDE SEQUENCE</scope>
    <source>
        <strain evidence="2">ATCC 39006</strain>
    </source>
</reference>
<dbReference type="AlphaFoldDB" id="A0A2I5TCI0"/>
<dbReference type="EMBL" id="CP025084">
    <property type="protein sequence ID" value="AUH06590.1"/>
    <property type="molecule type" value="Genomic_DNA"/>
</dbReference>
<dbReference type="EMBL" id="CP025085">
    <property type="protein sequence ID" value="AUH02269.1"/>
    <property type="molecule type" value="Genomic_DNA"/>
</dbReference>
<dbReference type="RefSeq" id="WP_021014346.1">
    <property type="nucleotide sequence ID" value="NZ_CP025084.1"/>
</dbReference>
<proteinExistence type="predicted"/>
<sequence>MSYIEELGARLESALEALEYSVQRQQQVWQRDNQHLHLQLIQARKREADLCAQISLLVNQVNAIDASPERNPLLQKVNIIRMHIDALAKDASAFVRTLP</sequence>
<dbReference type="Proteomes" id="UP000017700">
    <property type="component" value="Chromosome"/>
</dbReference>
<reference evidence="2" key="4">
    <citation type="submission" date="2017-11" db="EMBL/GenBank/DDBJ databases">
        <title>Complete genome sequence of Serratia sp. ATCC 39006.</title>
        <authorList>
            <person name="Hampton H.G."/>
            <person name="Jackson S.A."/>
            <person name="Jauregui R."/>
            <person name="Poulter G.T.M."/>
            <person name="Salmond G.P.C."/>
            <person name="Fineran P.C."/>
        </authorList>
    </citation>
    <scope>NUCLEOTIDE SEQUENCE</scope>
    <source>
        <strain evidence="2">ATCC 39006</strain>
    </source>
</reference>
<evidence type="ECO:0000313" key="2">
    <source>
        <dbReference type="EMBL" id="AUH06590.1"/>
    </source>
</evidence>
<name>A0A2I5TCI0_SERS3</name>
<evidence type="ECO:0000313" key="3">
    <source>
        <dbReference type="Proteomes" id="UP000017700"/>
    </source>
</evidence>
<evidence type="ECO:0000313" key="4">
    <source>
        <dbReference type="Proteomes" id="UP000233778"/>
    </source>
</evidence>
<reference evidence="1 4" key="3">
    <citation type="submission" date="2017-11" db="EMBL/GenBank/DDBJ databases">
        <title>Complete genome sequence of Serratia sp. ATCC 39006 LacA.</title>
        <authorList>
            <person name="Hampton H.G."/>
            <person name="Jackson S.A."/>
            <person name="Jauregui R."/>
            <person name="Poulter G.T.M."/>
            <person name="Salmond G.P.C."/>
            <person name="Fineran P.C."/>
        </authorList>
    </citation>
    <scope>NUCLEOTIDE SEQUENCE [LARGE SCALE GENOMIC DNA]</scope>
    <source>
        <strain evidence="1 4">ATCC 39006</strain>
    </source>
</reference>
<organism evidence="2 3">
    <name type="scientific">Serratia sp. (strain ATCC 39006)</name>
    <name type="common">Prodigiosinella confusarubida</name>
    <dbReference type="NCBI Taxonomy" id="104623"/>
    <lineage>
        <taxon>Bacteria</taxon>
        <taxon>Pseudomonadati</taxon>
        <taxon>Pseudomonadota</taxon>
        <taxon>Gammaproteobacteria</taxon>
        <taxon>Enterobacterales</taxon>
        <taxon>Pectobacteriaceae</taxon>
        <taxon>Prodigiosinella</taxon>
    </lineage>
</organism>
<evidence type="ECO:0000313" key="1">
    <source>
        <dbReference type="EMBL" id="AUH02269.1"/>
    </source>
</evidence>
<protein>
    <submittedName>
        <fullName evidence="2">Uncharacterized protein</fullName>
    </submittedName>
</protein>
<dbReference type="KEGG" id="sera:Ser39006_022240"/>
<keyword evidence="3" id="KW-1185">Reference proteome</keyword>
<dbReference type="Proteomes" id="UP000233778">
    <property type="component" value="Chromosome"/>
</dbReference>
<accession>A0A2I5TCI0</accession>
<dbReference type="KEGG" id="serq:CWC46_22250"/>